<evidence type="ECO:0000313" key="4">
    <source>
        <dbReference type="Proteomes" id="UP000196118"/>
    </source>
</evidence>
<gene>
    <name evidence="3" type="ORF">S100892_01693</name>
</gene>
<keyword evidence="1" id="KW-0808">Transferase</keyword>
<accession>A0A1Y0W0E9</accession>
<dbReference type="InterPro" id="IPR016181">
    <property type="entry name" value="Acyl_CoA_acyltransferase"/>
</dbReference>
<protein>
    <submittedName>
        <fullName evidence="3">Uncharacterized protein</fullName>
    </submittedName>
</protein>
<dbReference type="SUPFAM" id="SSF55729">
    <property type="entry name" value="Acyl-CoA N-acyltransferases (Nat)"/>
    <property type="match status" value="1"/>
</dbReference>
<dbReference type="InterPro" id="IPR000182">
    <property type="entry name" value="GNAT_dom"/>
</dbReference>
<dbReference type="PROSITE" id="PS51186">
    <property type="entry name" value="GNAT"/>
    <property type="match status" value="1"/>
</dbReference>
<dbReference type="Pfam" id="PF00583">
    <property type="entry name" value="Acetyltransf_1"/>
    <property type="match status" value="1"/>
</dbReference>
<sequence length="187" mass="21490">MKITKASTADIPAVIELLKIILDEMELPFYLNNDADEVTKLFVETFKSPTYAEHADIIVAKNEHDEVAGVAYGYPWAHEDILDEEFQKHFDQVKLPAQPIYEDPEADADEWYLDSLVVNPKFQNMGIGTQLLNALPEYAQKRGLKKLGLLVDDLNPNAERLYRRLGFKNDHEQVVSHHNYQHLKKSI</sequence>
<evidence type="ECO:0000256" key="2">
    <source>
        <dbReference type="ARBA" id="ARBA00023315"/>
    </source>
</evidence>
<dbReference type="InterPro" id="IPR050680">
    <property type="entry name" value="YpeA/RimI_acetyltransf"/>
</dbReference>
<dbReference type="AlphaFoldDB" id="A0A1Y0W0E9"/>
<dbReference type="PANTHER" id="PTHR43420">
    <property type="entry name" value="ACETYLTRANSFERASE"/>
    <property type="match status" value="1"/>
</dbReference>
<reference evidence="3 4" key="1">
    <citation type="submission" date="2017-05" db="EMBL/GenBank/DDBJ databases">
        <title>Genome sequence of Pediococcus pentosaceus strain SRCM100892.</title>
        <authorList>
            <person name="Cho S.H."/>
        </authorList>
    </citation>
    <scope>NUCLEOTIDE SEQUENCE [LARGE SCALE GENOMIC DNA]</scope>
    <source>
        <strain evidence="3 4">SRCM100892</strain>
    </source>
</reference>
<dbReference type="Gene3D" id="3.40.630.30">
    <property type="match status" value="1"/>
</dbReference>
<dbReference type="Proteomes" id="UP000196118">
    <property type="component" value="Chromosome"/>
</dbReference>
<dbReference type="CDD" id="cd04301">
    <property type="entry name" value="NAT_SF"/>
    <property type="match status" value="1"/>
</dbReference>
<dbReference type="EMBL" id="CP021474">
    <property type="protein sequence ID" value="ARW20237.1"/>
    <property type="molecule type" value="Genomic_DNA"/>
</dbReference>
<name>A0A1Y0W0E9_PEDPE</name>
<dbReference type="GO" id="GO:0016747">
    <property type="term" value="F:acyltransferase activity, transferring groups other than amino-acyl groups"/>
    <property type="evidence" value="ECO:0007669"/>
    <property type="project" value="InterPro"/>
</dbReference>
<keyword evidence="2" id="KW-0012">Acyltransferase</keyword>
<proteinExistence type="predicted"/>
<evidence type="ECO:0000256" key="1">
    <source>
        <dbReference type="ARBA" id="ARBA00022679"/>
    </source>
</evidence>
<dbReference type="RefSeq" id="WP_094104675.1">
    <property type="nucleotide sequence ID" value="NZ_CP066081.1"/>
</dbReference>
<evidence type="ECO:0000313" key="3">
    <source>
        <dbReference type="EMBL" id="ARW20237.1"/>
    </source>
</evidence>
<organism evidence="3 4">
    <name type="scientific">Pediococcus pentosaceus</name>
    <dbReference type="NCBI Taxonomy" id="1255"/>
    <lineage>
        <taxon>Bacteria</taxon>
        <taxon>Bacillati</taxon>
        <taxon>Bacillota</taxon>
        <taxon>Bacilli</taxon>
        <taxon>Lactobacillales</taxon>
        <taxon>Lactobacillaceae</taxon>
        <taxon>Pediococcus</taxon>
    </lineage>
</organism>